<dbReference type="GO" id="GO:0051731">
    <property type="term" value="F:polynucleotide 5'-hydroxyl-kinase activity"/>
    <property type="evidence" value="ECO:0007669"/>
    <property type="project" value="InterPro"/>
</dbReference>
<dbReference type="InterPro" id="IPR027417">
    <property type="entry name" value="P-loop_NTPase"/>
</dbReference>
<dbReference type="PANTHER" id="PTHR12755:SF3">
    <property type="entry name" value="POLYNUCLEOTIDE 5'-HYDROXYL-KINASE NOL9"/>
    <property type="match status" value="1"/>
</dbReference>
<dbReference type="OrthoDB" id="4054781at2759"/>
<evidence type="ECO:0000256" key="2">
    <source>
        <dbReference type="ARBA" id="ARBA00011003"/>
    </source>
</evidence>
<keyword evidence="7" id="KW-0418">Kinase</keyword>
<dbReference type="InterPro" id="IPR032319">
    <property type="entry name" value="CLP1_P"/>
</dbReference>
<evidence type="ECO:0000256" key="9">
    <source>
        <dbReference type="SAM" id="MobiDB-lite"/>
    </source>
</evidence>
<evidence type="ECO:0000256" key="3">
    <source>
        <dbReference type="ARBA" id="ARBA00018706"/>
    </source>
</evidence>
<gene>
    <name evidence="11" type="ORF">K402DRAFT_462103</name>
</gene>
<keyword evidence="5" id="KW-0808">Transferase</keyword>
<keyword evidence="8" id="KW-0067">ATP-binding</keyword>
<accession>A0A6G1H5H6</accession>
<dbReference type="Gene3D" id="3.40.50.300">
    <property type="entry name" value="P-loop containing nucleotide triphosphate hydrolases"/>
    <property type="match status" value="1"/>
</dbReference>
<protein>
    <recommendedName>
        <fullName evidence="4">Polynucleotide 5'-hydroxyl-kinase GRC3</fullName>
    </recommendedName>
    <alternativeName>
        <fullName evidence="3">Polynucleotide 5'-hydroxyl-kinase grc3</fullName>
    </alternativeName>
</protein>
<feature type="compositionally biased region" description="Basic and acidic residues" evidence="9">
    <location>
        <begin position="751"/>
        <end position="764"/>
    </location>
</feature>
<organism evidence="11 12">
    <name type="scientific">Aulographum hederae CBS 113979</name>
    <dbReference type="NCBI Taxonomy" id="1176131"/>
    <lineage>
        <taxon>Eukaryota</taxon>
        <taxon>Fungi</taxon>
        <taxon>Dikarya</taxon>
        <taxon>Ascomycota</taxon>
        <taxon>Pezizomycotina</taxon>
        <taxon>Dothideomycetes</taxon>
        <taxon>Pleosporomycetidae</taxon>
        <taxon>Aulographales</taxon>
        <taxon>Aulographaceae</taxon>
    </lineage>
</organism>
<dbReference type="GO" id="GO:0000448">
    <property type="term" value="P:cleavage in ITS2 between 5.8S rRNA and LSU-rRNA of tricistronic rRNA transcript (SSU-rRNA, 5.8S rRNA, LSU-rRNA)"/>
    <property type="evidence" value="ECO:0007669"/>
    <property type="project" value="TreeGrafter"/>
</dbReference>
<evidence type="ECO:0000256" key="4">
    <source>
        <dbReference type="ARBA" id="ARBA00019824"/>
    </source>
</evidence>
<evidence type="ECO:0000313" key="11">
    <source>
        <dbReference type="EMBL" id="KAF1988208.1"/>
    </source>
</evidence>
<keyword evidence="12" id="KW-1185">Reference proteome</keyword>
<evidence type="ECO:0000259" key="10">
    <source>
        <dbReference type="Pfam" id="PF16575"/>
    </source>
</evidence>
<proteinExistence type="inferred from homology"/>
<dbReference type="InterPro" id="IPR045116">
    <property type="entry name" value="Clp1/Grc3"/>
</dbReference>
<evidence type="ECO:0000313" key="12">
    <source>
        <dbReference type="Proteomes" id="UP000800041"/>
    </source>
</evidence>
<name>A0A6G1H5H6_9PEZI</name>
<dbReference type="GO" id="GO:0005524">
    <property type="term" value="F:ATP binding"/>
    <property type="evidence" value="ECO:0007669"/>
    <property type="project" value="UniProtKB-KW"/>
</dbReference>
<evidence type="ECO:0000256" key="5">
    <source>
        <dbReference type="ARBA" id="ARBA00022679"/>
    </source>
</evidence>
<feature type="region of interest" description="Disordered" evidence="9">
    <location>
        <begin position="742"/>
        <end position="778"/>
    </location>
</feature>
<keyword evidence="6" id="KW-0547">Nucleotide-binding</keyword>
<reference evidence="11" key="1">
    <citation type="journal article" date="2020" name="Stud. Mycol.">
        <title>101 Dothideomycetes genomes: a test case for predicting lifestyles and emergence of pathogens.</title>
        <authorList>
            <person name="Haridas S."/>
            <person name="Albert R."/>
            <person name="Binder M."/>
            <person name="Bloem J."/>
            <person name="Labutti K."/>
            <person name="Salamov A."/>
            <person name="Andreopoulos B."/>
            <person name="Baker S."/>
            <person name="Barry K."/>
            <person name="Bills G."/>
            <person name="Bluhm B."/>
            <person name="Cannon C."/>
            <person name="Castanera R."/>
            <person name="Culley D."/>
            <person name="Daum C."/>
            <person name="Ezra D."/>
            <person name="Gonzalez J."/>
            <person name="Henrissat B."/>
            <person name="Kuo A."/>
            <person name="Liang C."/>
            <person name="Lipzen A."/>
            <person name="Lutzoni F."/>
            <person name="Magnuson J."/>
            <person name="Mondo S."/>
            <person name="Nolan M."/>
            <person name="Ohm R."/>
            <person name="Pangilinan J."/>
            <person name="Park H.-J."/>
            <person name="Ramirez L."/>
            <person name="Alfaro M."/>
            <person name="Sun H."/>
            <person name="Tritt A."/>
            <person name="Yoshinaga Y."/>
            <person name="Zwiers L.-H."/>
            <person name="Turgeon B."/>
            <person name="Goodwin S."/>
            <person name="Spatafora J."/>
            <person name="Crous P."/>
            <person name="Grigoriev I."/>
        </authorList>
    </citation>
    <scope>NUCLEOTIDE SEQUENCE</scope>
    <source>
        <strain evidence="11">CBS 113979</strain>
    </source>
</reference>
<evidence type="ECO:0000256" key="6">
    <source>
        <dbReference type="ARBA" id="ARBA00022741"/>
    </source>
</evidence>
<comment type="similarity">
    <text evidence="2">Belongs to the Clp1 family. NOL9/GRC3 subfamily.</text>
</comment>
<feature type="domain" description="Clp1 P-loop" evidence="10">
    <location>
        <begin position="264"/>
        <end position="481"/>
    </location>
</feature>
<dbReference type="Proteomes" id="UP000800041">
    <property type="component" value="Unassembled WGS sequence"/>
</dbReference>
<dbReference type="Pfam" id="PF16575">
    <property type="entry name" value="CLP1_P"/>
    <property type="match status" value="1"/>
</dbReference>
<feature type="region of interest" description="Disordered" evidence="9">
    <location>
        <begin position="25"/>
        <end position="49"/>
    </location>
</feature>
<comment type="function">
    <text evidence="1">Polynucleotide 5'-kinase involved in rRNA processing.</text>
</comment>
<dbReference type="EMBL" id="ML977149">
    <property type="protein sequence ID" value="KAF1988208.1"/>
    <property type="molecule type" value="Genomic_DNA"/>
</dbReference>
<evidence type="ECO:0000256" key="1">
    <source>
        <dbReference type="ARBA" id="ARBA00003798"/>
    </source>
</evidence>
<dbReference type="PANTHER" id="PTHR12755">
    <property type="entry name" value="CLEAVAGE/POLYADENYLATION FACTOR IA SUBUNIT CLP1P"/>
    <property type="match status" value="1"/>
</dbReference>
<dbReference type="AlphaFoldDB" id="A0A6G1H5H6"/>
<evidence type="ECO:0000256" key="8">
    <source>
        <dbReference type="ARBA" id="ARBA00022840"/>
    </source>
</evidence>
<sequence>MSSGYGTSDAGAMAPVSAFAARTKQQAVDLEPLEDTESNPPDDLESVQYGDTDEFDEGMESEQEEETAIAIETDHLRKHVFSTWVPTSENLLDCEPDYVSIRLEHHEVVTFFGIYDISVRRGVISVYGAVLRPEQRSHRIYAPYTHALPALKCISRESAEITVRQLDQRKAEESETQHLSSLEPFSPLLGGLWNDQLDEEDENLQPPNGNHVQGINNYRSFRYIRNNHKDPLQRIFAPLRTSSWEDAIDKIVASGNSPITLICGPQNCGKNTFARVLTNVLLSKRSTRTASVDSNVVLYLDLDPSLPEYTPHGQISLMMLKDFNLGPSYCHPAMASDGSPNTLIRAHTVELDCHFNDVEHYEACAVNLLQTYHKMISSKWPEGVKKPSSFPLIINCPSSQIGSRNDATMILVEKLKTTHIVSLRKMSESHPSESSLDLFLKSFADKTPSVALLEVPFQPFIHRKIRTIPELRDVAMLSYFHSRQLPDGSFAWNTTPVTATKPYLLPYASEAEGAAFKGVAVLGDPFNMALLPLLLDVSLVSFVVIEDESLAKSIHVTTDPYHNVTFIASNNNYSTAADGTTVMPFDPSISRTVCIGFIRAIDKRNKQFHVLIPHFSVTELKYILPKENTFLVYGALKTPNWAILEDANAQKFFEKKLEDAKTREEFGGSSVVPLEERFVDDVVMLKNMLPKYPAATSTPYLDREMSDAFSFVPGAESEGVGGGEGEVQGSFEGGYESEDSIVKFMMDEEDVGKGSRDGKRKYEYEDGVGEGSRRRIEE</sequence>
<dbReference type="GO" id="GO:0005634">
    <property type="term" value="C:nucleus"/>
    <property type="evidence" value="ECO:0007669"/>
    <property type="project" value="TreeGrafter"/>
</dbReference>
<evidence type="ECO:0000256" key="7">
    <source>
        <dbReference type="ARBA" id="ARBA00022777"/>
    </source>
</evidence>
<feature type="compositionally biased region" description="Acidic residues" evidence="9">
    <location>
        <begin position="31"/>
        <end position="49"/>
    </location>
</feature>